<keyword evidence="3" id="KW-1185">Reference proteome</keyword>
<evidence type="ECO:0008006" key="4">
    <source>
        <dbReference type="Google" id="ProtNLM"/>
    </source>
</evidence>
<organism evidence="2 3">
    <name type="scientific">Blastococcus goldschmidtiae</name>
    <dbReference type="NCBI Taxonomy" id="3075546"/>
    <lineage>
        <taxon>Bacteria</taxon>
        <taxon>Bacillati</taxon>
        <taxon>Actinomycetota</taxon>
        <taxon>Actinomycetes</taxon>
        <taxon>Geodermatophilales</taxon>
        <taxon>Geodermatophilaceae</taxon>
        <taxon>Blastococcus</taxon>
    </lineage>
</organism>
<evidence type="ECO:0000256" key="1">
    <source>
        <dbReference type="SAM" id="SignalP"/>
    </source>
</evidence>
<dbReference type="RefSeq" id="WP_311345938.1">
    <property type="nucleotide sequence ID" value="NZ_JAVREI010000010.1"/>
</dbReference>
<accession>A0ABU2KAB7</accession>
<name>A0ABU2KAB7_9ACTN</name>
<dbReference type="PROSITE" id="PS51257">
    <property type="entry name" value="PROKAR_LIPOPROTEIN"/>
    <property type="match status" value="1"/>
</dbReference>
<dbReference type="EMBL" id="JAVREI010000010">
    <property type="protein sequence ID" value="MDT0277127.1"/>
    <property type="molecule type" value="Genomic_DNA"/>
</dbReference>
<feature type="signal peptide" evidence="1">
    <location>
        <begin position="1"/>
        <end position="21"/>
    </location>
</feature>
<comment type="caution">
    <text evidence="2">The sequence shown here is derived from an EMBL/GenBank/DDBJ whole genome shotgun (WGS) entry which is preliminary data.</text>
</comment>
<evidence type="ECO:0000313" key="2">
    <source>
        <dbReference type="EMBL" id="MDT0277127.1"/>
    </source>
</evidence>
<proteinExistence type="predicted"/>
<protein>
    <recommendedName>
        <fullName evidence="4">Lipoprotein</fullName>
    </recommendedName>
</protein>
<gene>
    <name evidence="2" type="ORF">RM425_14555</name>
</gene>
<reference evidence="3" key="1">
    <citation type="submission" date="2023-07" db="EMBL/GenBank/DDBJ databases">
        <title>30 novel species of actinomycetes from the DSMZ collection.</title>
        <authorList>
            <person name="Nouioui I."/>
        </authorList>
    </citation>
    <scope>NUCLEOTIDE SEQUENCE [LARGE SCALE GENOMIC DNA]</scope>
    <source>
        <strain evidence="3">DSM 46792</strain>
    </source>
</reference>
<keyword evidence="1" id="KW-0732">Signal</keyword>
<dbReference type="Proteomes" id="UP001183222">
    <property type="component" value="Unassembled WGS sequence"/>
</dbReference>
<feature type="chain" id="PRO_5046157511" description="Lipoprotein" evidence="1">
    <location>
        <begin position="22"/>
        <end position="146"/>
    </location>
</feature>
<evidence type="ECO:0000313" key="3">
    <source>
        <dbReference type="Proteomes" id="UP001183222"/>
    </source>
</evidence>
<sequence>MRRWAGLLLMTTLGAPGALLACSPDPVERVPPVSESGREDFARYRIEPVGDHPLAWVDGGDYLAVTIRGSSSCPRGPGAPTVTEPQHLTIDVVELRPDQEVCSADDAPHVTVVEVPDGLDPTRPVTAVLDWGRSSDDTTVTLAPPD</sequence>